<organism evidence="1 2">
    <name type="scientific">Solanum tuberosum</name>
    <name type="common">Potato</name>
    <dbReference type="NCBI Taxonomy" id="4113"/>
    <lineage>
        <taxon>Eukaryota</taxon>
        <taxon>Viridiplantae</taxon>
        <taxon>Streptophyta</taxon>
        <taxon>Embryophyta</taxon>
        <taxon>Tracheophyta</taxon>
        <taxon>Spermatophyta</taxon>
        <taxon>Magnoliopsida</taxon>
        <taxon>eudicotyledons</taxon>
        <taxon>Gunneridae</taxon>
        <taxon>Pentapetalae</taxon>
        <taxon>asterids</taxon>
        <taxon>lamiids</taxon>
        <taxon>Solanales</taxon>
        <taxon>Solanaceae</taxon>
        <taxon>Solanoideae</taxon>
        <taxon>Solaneae</taxon>
        <taxon>Solanum</taxon>
    </lineage>
</organism>
<dbReference type="EMBL" id="JAIVGD010000019">
    <property type="protein sequence ID" value="KAH0748186.1"/>
    <property type="molecule type" value="Genomic_DNA"/>
</dbReference>
<reference evidence="1 2" key="1">
    <citation type="journal article" date="2021" name="bioRxiv">
        <title>Chromosome-scale and haplotype-resolved genome assembly of a tetraploid potato cultivar.</title>
        <authorList>
            <person name="Sun H."/>
            <person name="Jiao W.-B."/>
            <person name="Krause K."/>
            <person name="Campoy J.A."/>
            <person name="Goel M."/>
            <person name="Folz-Donahue K."/>
            <person name="Kukat C."/>
            <person name="Huettel B."/>
            <person name="Schneeberger K."/>
        </authorList>
    </citation>
    <scope>NUCLEOTIDE SEQUENCE [LARGE SCALE GENOMIC DNA]</scope>
    <source>
        <strain evidence="1">SolTubOtavaFocal</strain>
        <tissue evidence="1">Leaves</tissue>
    </source>
</reference>
<keyword evidence="2" id="KW-1185">Reference proteome</keyword>
<evidence type="ECO:0000313" key="1">
    <source>
        <dbReference type="EMBL" id="KAH0748186.1"/>
    </source>
</evidence>
<accession>A0ABQ7UEX5</accession>
<gene>
    <name evidence="1" type="ORF">KY290_027418</name>
</gene>
<proteinExistence type="predicted"/>
<dbReference type="Proteomes" id="UP000826656">
    <property type="component" value="Unassembled WGS sequence"/>
</dbReference>
<protein>
    <submittedName>
        <fullName evidence="1">Uncharacterized protein</fullName>
    </submittedName>
</protein>
<evidence type="ECO:0000313" key="2">
    <source>
        <dbReference type="Proteomes" id="UP000826656"/>
    </source>
</evidence>
<comment type="caution">
    <text evidence="1">The sequence shown here is derived from an EMBL/GenBank/DDBJ whole genome shotgun (WGS) entry which is preliminary data.</text>
</comment>
<sequence length="154" mass="17578">MGASGNPAGAHQSGNERIYYNAGFKSYEIARFKNGAEVWFEWVERSQYQMRRVKISIKVLRWLVAIFIEASKVQGRAVKRWSMKDHFAELYCTLKYNEKGRYISFIATQGISRSIIITPETNNKGGRGNIAHKIAGFTCESARAHGIDRKEKVQ</sequence>
<name>A0ABQ7UEX5_SOLTU</name>